<evidence type="ECO:0000256" key="4">
    <source>
        <dbReference type="ARBA" id="ARBA00022692"/>
    </source>
</evidence>
<organism evidence="9 10">
    <name type="scientific">Corynespora cassiicola Philippines</name>
    <dbReference type="NCBI Taxonomy" id="1448308"/>
    <lineage>
        <taxon>Eukaryota</taxon>
        <taxon>Fungi</taxon>
        <taxon>Dikarya</taxon>
        <taxon>Ascomycota</taxon>
        <taxon>Pezizomycotina</taxon>
        <taxon>Dothideomycetes</taxon>
        <taxon>Pleosporomycetidae</taxon>
        <taxon>Pleosporales</taxon>
        <taxon>Corynesporascaceae</taxon>
        <taxon>Corynespora</taxon>
    </lineage>
</organism>
<keyword evidence="6 7" id="KW-0472">Membrane</keyword>
<dbReference type="Pfam" id="PF00083">
    <property type="entry name" value="Sugar_tr"/>
    <property type="match status" value="1"/>
</dbReference>
<dbReference type="PROSITE" id="PS50850">
    <property type="entry name" value="MFS"/>
    <property type="match status" value="1"/>
</dbReference>
<dbReference type="GO" id="GO:0022857">
    <property type="term" value="F:transmembrane transporter activity"/>
    <property type="evidence" value="ECO:0007669"/>
    <property type="project" value="InterPro"/>
</dbReference>
<evidence type="ECO:0000313" key="10">
    <source>
        <dbReference type="Proteomes" id="UP000240883"/>
    </source>
</evidence>
<dbReference type="Gene3D" id="1.20.1250.20">
    <property type="entry name" value="MFS general substrate transporter like domains"/>
    <property type="match status" value="1"/>
</dbReference>
<evidence type="ECO:0000256" key="1">
    <source>
        <dbReference type="ARBA" id="ARBA00004141"/>
    </source>
</evidence>
<evidence type="ECO:0000313" key="9">
    <source>
        <dbReference type="EMBL" id="PSN66732.1"/>
    </source>
</evidence>
<dbReference type="AlphaFoldDB" id="A0A2T2NMS4"/>
<evidence type="ECO:0000256" key="3">
    <source>
        <dbReference type="ARBA" id="ARBA00022448"/>
    </source>
</evidence>
<feature type="transmembrane region" description="Helical" evidence="7">
    <location>
        <begin position="184"/>
        <end position="208"/>
    </location>
</feature>
<dbReference type="STRING" id="1448308.A0A2T2NMS4"/>
<proteinExistence type="inferred from homology"/>
<dbReference type="InterPro" id="IPR036259">
    <property type="entry name" value="MFS_trans_sf"/>
</dbReference>
<name>A0A2T2NMS4_CORCC</name>
<feature type="transmembrane region" description="Helical" evidence="7">
    <location>
        <begin position="383"/>
        <end position="404"/>
    </location>
</feature>
<feature type="transmembrane region" description="Helical" evidence="7">
    <location>
        <begin position="439"/>
        <end position="460"/>
    </location>
</feature>
<dbReference type="OrthoDB" id="4139357at2759"/>
<evidence type="ECO:0000256" key="2">
    <source>
        <dbReference type="ARBA" id="ARBA00008335"/>
    </source>
</evidence>
<evidence type="ECO:0000256" key="5">
    <source>
        <dbReference type="ARBA" id="ARBA00022989"/>
    </source>
</evidence>
<feature type="transmembrane region" description="Helical" evidence="7">
    <location>
        <begin position="472"/>
        <end position="491"/>
    </location>
</feature>
<keyword evidence="5 7" id="KW-1133">Transmembrane helix</keyword>
<feature type="transmembrane region" description="Helical" evidence="7">
    <location>
        <begin position="228"/>
        <end position="253"/>
    </location>
</feature>
<sequence length="530" mass="57022">MSASPTKSDISEHTKEDAHEVPAIAEAPSAVLEKGLLDPIYEAKARVLNKAIQDIGMGRYQWQLFIVIGFGWASDNLWPIVTSLIFTPVGNEFRPSRRPLLTLAQNIGLLVGAIFWGLGCDTFGRRWAFNITIGITGVFGLVAAGSPDFTSVGVFAALWSLGVGGNLPVDSAIFLEFLPASHQYLLTILSVNWALTQVFANLVAWPLLGSMSCQQTSTYCTRRKNMGWRYFMLVMGGVAMVMFYIRIMCFTIYESPKYLMGKGRDAEAVHIVHEVARSNGKISILTLQDLEACNSLGNAVPSASSSQQQPLDHTTAAVKRNLKNLNSNHIRPLFATRKLALSTSLITLIWAFIGLGFPLYNAFLPYIQATRGVDFGDGSTSTTYRNTLIIAALGIPGGLVGGLLVETPRLGRKGTLAASTTLTGAFLFCSTTARASTSLLAWNCAYNFTSNVMYAVLYAYTPEIFPTKDRGTGNAVAAAANRVFGVVAPVVAMCADLETSVPVYVSGALLVVAGVLVLGLPFESRGKASL</sequence>
<keyword evidence="3" id="KW-0813">Transport</keyword>
<keyword evidence="4 7" id="KW-0812">Transmembrane</keyword>
<comment type="similarity">
    <text evidence="2">Belongs to the major facilitator superfamily.</text>
</comment>
<accession>A0A2T2NMS4</accession>
<feature type="transmembrane region" description="Helical" evidence="7">
    <location>
        <begin position="99"/>
        <end position="120"/>
    </location>
</feature>
<dbReference type="PANTHER" id="PTHR23511:SF12">
    <property type="entry name" value="TRANSPORTER, PUTATIVE (AFU_ORTHOLOGUE AFUA_7G01740)-RELATED"/>
    <property type="match status" value="1"/>
</dbReference>
<dbReference type="FunFam" id="1.20.1250.20:FF:000171">
    <property type="entry name" value="MFS general substrate transporter"/>
    <property type="match status" value="1"/>
</dbReference>
<evidence type="ECO:0000256" key="7">
    <source>
        <dbReference type="SAM" id="Phobius"/>
    </source>
</evidence>
<feature type="transmembrane region" description="Helical" evidence="7">
    <location>
        <begin position="339"/>
        <end position="363"/>
    </location>
</feature>
<protein>
    <submittedName>
        <fullName evidence="9">MFS general substrate transporter</fullName>
    </submittedName>
</protein>
<feature type="transmembrane region" description="Helical" evidence="7">
    <location>
        <begin position="127"/>
        <end position="146"/>
    </location>
</feature>
<keyword evidence="10" id="KW-1185">Reference proteome</keyword>
<feature type="transmembrane region" description="Helical" evidence="7">
    <location>
        <begin position="416"/>
        <end position="433"/>
    </location>
</feature>
<comment type="subcellular location">
    <subcellularLocation>
        <location evidence="1">Membrane</location>
        <topology evidence="1">Multi-pass membrane protein</topology>
    </subcellularLocation>
</comment>
<dbReference type="InterPro" id="IPR020846">
    <property type="entry name" value="MFS_dom"/>
</dbReference>
<feature type="transmembrane region" description="Helical" evidence="7">
    <location>
        <begin position="64"/>
        <end position="87"/>
    </location>
</feature>
<gene>
    <name evidence="9" type="ORF">BS50DRAFT_494049</name>
</gene>
<dbReference type="PANTHER" id="PTHR23511">
    <property type="entry name" value="SYNAPTIC VESICLE GLYCOPROTEIN 2"/>
    <property type="match status" value="1"/>
</dbReference>
<evidence type="ECO:0000256" key="6">
    <source>
        <dbReference type="ARBA" id="ARBA00023136"/>
    </source>
</evidence>
<evidence type="ECO:0000259" key="8">
    <source>
        <dbReference type="PROSITE" id="PS50850"/>
    </source>
</evidence>
<dbReference type="EMBL" id="KZ678135">
    <property type="protein sequence ID" value="PSN66732.1"/>
    <property type="molecule type" value="Genomic_DNA"/>
</dbReference>
<dbReference type="InterPro" id="IPR005828">
    <property type="entry name" value="MFS_sugar_transport-like"/>
</dbReference>
<dbReference type="Proteomes" id="UP000240883">
    <property type="component" value="Unassembled WGS sequence"/>
</dbReference>
<reference evidence="9 10" key="1">
    <citation type="journal article" date="2018" name="Front. Microbiol.">
        <title>Genome-Wide Analysis of Corynespora cassiicola Leaf Fall Disease Putative Effectors.</title>
        <authorList>
            <person name="Lopez D."/>
            <person name="Ribeiro S."/>
            <person name="Label P."/>
            <person name="Fumanal B."/>
            <person name="Venisse J.S."/>
            <person name="Kohler A."/>
            <person name="de Oliveira R.R."/>
            <person name="Labutti K."/>
            <person name="Lipzen A."/>
            <person name="Lail K."/>
            <person name="Bauer D."/>
            <person name="Ohm R.A."/>
            <person name="Barry K.W."/>
            <person name="Spatafora J."/>
            <person name="Grigoriev I.V."/>
            <person name="Martin F.M."/>
            <person name="Pujade-Renaud V."/>
        </authorList>
    </citation>
    <scope>NUCLEOTIDE SEQUENCE [LARGE SCALE GENOMIC DNA]</scope>
    <source>
        <strain evidence="9 10">Philippines</strain>
    </source>
</reference>
<dbReference type="GO" id="GO:0016020">
    <property type="term" value="C:membrane"/>
    <property type="evidence" value="ECO:0007669"/>
    <property type="project" value="UniProtKB-SubCell"/>
</dbReference>
<feature type="transmembrane region" description="Helical" evidence="7">
    <location>
        <begin position="503"/>
        <end position="522"/>
    </location>
</feature>
<dbReference type="SUPFAM" id="SSF103473">
    <property type="entry name" value="MFS general substrate transporter"/>
    <property type="match status" value="1"/>
</dbReference>
<feature type="domain" description="Major facilitator superfamily (MFS) profile" evidence="8">
    <location>
        <begin position="49"/>
        <end position="525"/>
    </location>
</feature>
<dbReference type="CDD" id="cd17316">
    <property type="entry name" value="MFS_SV2_like"/>
    <property type="match status" value="1"/>
</dbReference>